<dbReference type="SUPFAM" id="SSF51219">
    <property type="entry name" value="TRAP-like"/>
    <property type="match status" value="1"/>
</dbReference>
<dbReference type="EMBL" id="BHYL01000429">
    <property type="protein sequence ID" value="GCD22063.1"/>
    <property type="molecule type" value="Genomic_DNA"/>
</dbReference>
<dbReference type="Pfam" id="PF01987">
    <property type="entry name" value="AIM24"/>
    <property type="match status" value="1"/>
</dbReference>
<proteinExistence type="predicted"/>
<sequence>MRSAMFGSSLEATTTDRFALQNDKMLRVHLDGEVLARQGSMVAYQGEMTFAHQGSGGVQKFLKKAFTGEGVPLMKVSGRGDLFLADDASEVHVVTLEGDSITVSGRNVLAFDTSLQWDIRRVEGASMMAGGLFNTVFTGVGQLAITSFGPPVILNVDQPTYADAQSAIAWSSTLQTAAKSSMSAGALVGRGSGEALQIAFSGQGFVIVQASEGPRVVQQNG</sequence>
<comment type="caution">
    <text evidence="1">The sequence shown here is derived from an EMBL/GenBank/DDBJ whole genome shotgun (WGS) entry which is preliminary data.</text>
</comment>
<dbReference type="Proteomes" id="UP000288246">
    <property type="component" value="Unassembled WGS sequence"/>
</dbReference>
<dbReference type="InterPro" id="IPR016031">
    <property type="entry name" value="Trp_RNA-bd_attenuator-like_dom"/>
</dbReference>
<keyword evidence="2" id="KW-1185">Reference proteome</keyword>
<dbReference type="AlphaFoldDB" id="A0A401V569"/>
<dbReference type="RefSeq" id="WP_200829860.1">
    <property type="nucleotide sequence ID" value="NZ_BHYL01000429.1"/>
</dbReference>
<evidence type="ECO:0008006" key="3">
    <source>
        <dbReference type="Google" id="ProtNLM"/>
    </source>
</evidence>
<dbReference type="InterPro" id="IPR002838">
    <property type="entry name" value="AIM24"/>
</dbReference>
<accession>A0A401V569</accession>
<evidence type="ECO:0000313" key="1">
    <source>
        <dbReference type="EMBL" id="GCD22063.1"/>
    </source>
</evidence>
<gene>
    <name evidence="1" type="ORF">CTKZ_36250</name>
</gene>
<dbReference type="InterPro" id="IPR036983">
    <property type="entry name" value="AIM24_sf"/>
</dbReference>
<name>A0A401V569_9CELL</name>
<reference evidence="1 2" key="1">
    <citation type="submission" date="2018-11" db="EMBL/GenBank/DDBJ databases">
        <title>Draft genome sequence of Cellulomonas takizawaensis strain TKZ-21.</title>
        <authorList>
            <person name="Yamamura H."/>
            <person name="Hayashi T."/>
            <person name="Hamada M."/>
            <person name="Serisawa Y."/>
            <person name="Matsuyama K."/>
            <person name="Nakagawa Y."/>
            <person name="Otoguro M."/>
            <person name="Yanagida F."/>
            <person name="Hayakawa M."/>
        </authorList>
    </citation>
    <scope>NUCLEOTIDE SEQUENCE [LARGE SCALE GENOMIC DNA]</scope>
    <source>
        <strain evidence="1 2">TKZ-21</strain>
    </source>
</reference>
<protein>
    <recommendedName>
        <fullName evidence="3">AIM24 family protein</fullName>
    </recommendedName>
</protein>
<dbReference type="Gene3D" id="3.60.160.10">
    <property type="entry name" value="Mitochondrial biogenesis AIM24"/>
    <property type="match status" value="1"/>
</dbReference>
<dbReference type="PANTHER" id="PTHR38074:SF1">
    <property type="entry name" value="ALTERED INHERITANCE OF MITOCHONDRIA PROTEIN 24, MITOCHONDRIAL"/>
    <property type="match status" value="1"/>
</dbReference>
<organism evidence="1 2">
    <name type="scientific">Cellulomonas algicola</name>
    <dbReference type="NCBI Taxonomy" id="2071633"/>
    <lineage>
        <taxon>Bacteria</taxon>
        <taxon>Bacillati</taxon>
        <taxon>Actinomycetota</taxon>
        <taxon>Actinomycetes</taxon>
        <taxon>Micrococcales</taxon>
        <taxon>Cellulomonadaceae</taxon>
        <taxon>Cellulomonas</taxon>
    </lineage>
</organism>
<evidence type="ECO:0000313" key="2">
    <source>
        <dbReference type="Proteomes" id="UP000288246"/>
    </source>
</evidence>
<dbReference type="PANTHER" id="PTHR38074">
    <property type="entry name" value="ALTERED INHERITANCE OF MITOCHONDRIA PROTEIN 24, MITOCHONDRIAL"/>
    <property type="match status" value="1"/>
</dbReference>